<evidence type="ECO:0000256" key="1">
    <source>
        <dbReference type="SAM" id="MobiDB-lite"/>
    </source>
</evidence>
<reference evidence="2 3" key="1">
    <citation type="submission" date="2020-06" db="EMBL/GenBank/DDBJ databases">
        <title>Genome mining for natural products.</title>
        <authorList>
            <person name="Zhang B."/>
            <person name="Shi J."/>
            <person name="Ge H."/>
        </authorList>
    </citation>
    <scope>NUCLEOTIDE SEQUENCE [LARGE SCALE GENOMIC DNA]</scope>
    <source>
        <strain evidence="2 3">NA00687</strain>
    </source>
</reference>
<sequence length="58" mass="6075">MSDQIPSQAEGERQDDIASPDDPNAPDGHNVARTTPSQAEGEDPDADDSPEDDGRTGP</sequence>
<dbReference type="AlphaFoldDB" id="A0A7H8NG27"/>
<feature type="region of interest" description="Disordered" evidence="1">
    <location>
        <begin position="1"/>
        <end position="58"/>
    </location>
</feature>
<name>A0A7H8NG27_9ACTN</name>
<dbReference type="EMBL" id="CP054929">
    <property type="protein sequence ID" value="QKW53435.1"/>
    <property type="molecule type" value="Genomic_DNA"/>
</dbReference>
<proteinExistence type="predicted"/>
<keyword evidence="3" id="KW-1185">Reference proteome</keyword>
<evidence type="ECO:0000313" key="2">
    <source>
        <dbReference type="EMBL" id="QKW53435.1"/>
    </source>
</evidence>
<evidence type="ECO:0000313" key="3">
    <source>
        <dbReference type="Proteomes" id="UP000509303"/>
    </source>
</evidence>
<gene>
    <name evidence="2" type="ORF">HUT08_32190</name>
</gene>
<dbReference type="Proteomes" id="UP000509303">
    <property type="component" value="Chromosome"/>
</dbReference>
<protein>
    <submittedName>
        <fullName evidence="2">Uncharacterized protein</fullName>
    </submittedName>
</protein>
<accession>A0A7H8NG27</accession>
<feature type="compositionally biased region" description="Acidic residues" evidence="1">
    <location>
        <begin position="40"/>
        <end position="51"/>
    </location>
</feature>
<dbReference type="RefSeq" id="WP_176165140.1">
    <property type="nucleotide sequence ID" value="NZ_CP054929.1"/>
</dbReference>
<organism evidence="2 3">
    <name type="scientific">Streptomyces buecherae</name>
    <dbReference type="NCBI Taxonomy" id="2763006"/>
    <lineage>
        <taxon>Bacteria</taxon>
        <taxon>Bacillati</taxon>
        <taxon>Actinomycetota</taxon>
        <taxon>Actinomycetes</taxon>
        <taxon>Kitasatosporales</taxon>
        <taxon>Streptomycetaceae</taxon>
        <taxon>Streptomyces</taxon>
    </lineage>
</organism>